<dbReference type="InterPro" id="IPR036866">
    <property type="entry name" value="RibonucZ/Hydroxyglut_hydro"/>
</dbReference>
<feature type="domain" description="Metallo-beta-lactamase" evidence="3">
    <location>
        <begin position="107"/>
        <end position="324"/>
    </location>
</feature>
<dbReference type="Proteomes" id="UP000694549">
    <property type="component" value="Unplaced"/>
</dbReference>
<feature type="region of interest" description="Disordered" evidence="1">
    <location>
        <begin position="224"/>
        <end position="245"/>
    </location>
</feature>
<evidence type="ECO:0000313" key="5">
    <source>
        <dbReference type="Proteomes" id="UP000694549"/>
    </source>
</evidence>
<feature type="region of interest" description="Disordered" evidence="1">
    <location>
        <begin position="260"/>
        <end position="316"/>
    </location>
</feature>
<reference evidence="4" key="2">
    <citation type="submission" date="2025-09" db="UniProtKB">
        <authorList>
            <consortium name="Ensembl"/>
        </authorList>
    </citation>
    <scope>IDENTIFICATION</scope>
</reference>
<proteinExistence type="predicted"/>
<name>A0A8B9UEL6_9AVES</name>
<dbReference type="SUPFAM" id="SSF56281">
    <property type="entry name" value="Metallo-hydrolase/oxidoreductase"/>
    <property type="match status" value="1"/>
</dbReference>
<evidence type="ECO:0000256" key="2">
    <source>
        <dbReference type="SAM" id="Phobius"/>
    </source>
</evidence>
<dbReference type="InterPro" id="IPR001279">
    <property type="entry name" value="Metallo-B-lactamas"/>
</dbReference>
<dbReference type="GO" id="GO:0005739">
    <property type="term" value="C:mitochondrion"/>
    <property type="evidence" value="ECO:0007669"/>
    <property type="project" value="TreeGrafter"/>
</dbReference>
<feature type="transmembrane region" description="Helical" evidence="2">
    <location>
        <begin position="40"/>
        <end position="58"/>
    </location>
</feature>
<dbReference type="Pfam" id="PF00753">
    <property type="entry name" value="Lactamase_B"/>
    <property type="match status" value="1"/>
</dbReference>
<dbReference type="PANTHER" id="PTHR11935">
    <property type="entry name" value="BETA LACTAMASE DOMAIN"/>
    <property type="match status" value="1"/>
</dbReference>
<evidence type="ECO:0000256" key="1">
    <source>
        <dbReference type="SAM" id="MobiDB-lite"/>
    </source>
</evidence>
<evidence type="ECO:0000313" key="4">
    <source>
        <dbReference type="Ensembl" id="ENSAZOP00000008306.1"/>
    </source>
</evidence>
<dbReference type="PANTHER" id="PTHR11935:SF116">
    <property type="entry name" value="HYDROLASE PNKD-RELATED"/>
    <property type="match status" value="1"/>
</dbReference>
<feature type="transmembrane region" description="Helical" evidence="2">
    <location>
        <begin position="12"/>
        <end position="34"/>
    </location>
</feature>
<keyword evidence="2" id="KW-0472">Membrane</keyword>
<dbReference type="SMART" id="SM00849">
    <property type="entry name" value="Lactamase_B"/>
    <property type="match status" value="1"/>
</dbReference>
<feature type="compositionally biased region" description="Low complexity" evidence="1">
    <location>
        <begin position="280"/>
        <end position="304"/>
    </location>
</feature>
<accession>A0A8B9UEL6</accession>
<sequence>MAGARCRGAAEGTGPGTGTAVGVAVCGLGAAAWLSPALRRFAAVLMALAGPLLFRLGYRLYARTRLGFLFHQRQVKKARERFPHGHSVTQPLVFRGMKIVPIPVLDNNYSYLVIDTGSRRAAVVDPSDPVAVQAAIEEEGVTLEAILCTHKHWDHSGGNAELRQRHGACKVYGSALDAVPELTKQAVRGLPRNHAGLAGCGRELGRGHPAMARARVRAGVPELRQPAGARQPRAGAEAAVGDKATVGEEEHVPLHAGRGAELQPLPAHPPPGAAGGPGAAAGQRGAPRRLPSPRPQGAAQAQGPLQTHLGCPPPAFGDPPLAARTVPLMLWISPPVWGRGWSPPRATP</sequence>
<protein>
    <submittedName>
        <fullName evidence="4">PNKD metallo-beta-lactamase domain containing</fullName>
    </submittedName>
</protein>
<dbReference type="Ensembl" id="ENSAZOT00000008863.1">
    <property type="protein sequence ID" value="ENSAZOP00000008306.1"/>
    <property type="gene ID" value="ENSAZOG00000005238.1"/>
</dbReference>
<keyword evidence="5" id="KW-1185">Reference proteome</keyword>
<reference evidence="4" key="1">
    <citation type="submission" date="2025-08" db="UniProtKB">
        <authorList>
            <consortium name="Ensembl"/>
        </authorList>
    </citation>
    <scope>IDENTIFICATION</scope>
</reference>
<organism evidence="4 5">
    <name type="scientific">Anas zonorhyncha</name>
    <name type="common">Eastern spot-billed duck</name>
    <dbReference type="NCBI Taxonomy" id="75864"/>
    <lineage>
        <taxon>Eukaryota</taxon>
        <taxon>Metazoa</taxon>
        <taxon>Chordata</taxon>
        <taxon>Craniata</taxon>
        <taxon>Vertebrata</taxon>
        <taxon>Euteleostomi</taxon>
        <taxon>Archelosauria</taxon>
        <taxon>Archosauria</taxon>
        <taxon>Dinosauria</taxon>
        <taxon>Saurischia</taxon>
        <taxon>Theropoda</taxon>
        <taxon>Coelurosauria</taxon>
        <taxon>Aves</taxon>
        <taxon>Neognathae</taxon>
        <taxon>Galloanserae</taxon>
        <taxon>Anseriformes</taxon>
        <taxon>Anatidae</taxon>
        <taxon>Anatinae</taxon>
        <taxon>Anas</taxon>
    </lineage>
</organism>
<dbReference type="AlphaFoldDB" id="A0A8B9UEL6"/>
<evidence type="ECO:0000259" key="3">
    <source>
        <dbReference type="SMART" id="SM00849"/>
    </source>
</evidence>
<keyword evidence="2" id="KW-0812">Transmembrane</keyword>
<keyword evidence="2" id="KW-1133">Transmembrane helix</keyword>
<dbReference type="Gene3D" id="3.60.15.10">
    <property type="entry name" value="Ribonuclease Z/Hydroxyacylglutathione hydrolase-like"/>
    <property type="match status" value="1"/>
</dbReference>